<reference evidence="3 4" key="1">
    <citation type="journal article" date="2011" name="J. Bacteriol.">
        <title>Genome sequence of Methyloversatilis universalis FAM5T, a methylotrophic representative of the order Rhodocyclales.</title>
        <authorList>
            <person name="Kittichotirat W."/>
            <person name="Good N.M."/>
            <person name="Hall R."/>
            <person name="Bringel F."/>
            <person name="Lajus A."/>
            <person name="Medigue C."/>
            <person name="Smalley N.E."/>
            <person name="Beck D."/>
            <person name="Bumgarner R."/>
            <person name="Vuilleumier S."/>
            <person name="Kalyuzhnaya M.G."/>
        </authorList>
    </citation>
    <scope>NUCLEOTIDE SEQUENCE [LARGE SCALE GENOMIC DNA]</scope>
    <source>
        <strain evidence="4">ATCC BAA-1314 / JCM 13912 / FAM5</strain>
    </source>
</reference>
<feature type="signal peptide" evidence="1">
    <location>
        <begin position="1"/>
        <end position="21"/>
    </location>
</feature>
<sequence length="208" mass="21692">MRALQLFTVLIAVTATPAALAAGPVAGTLDFNALAPANGGIPVPGGFGGFQWGSSVHAMTLPSAPADAFVAFSGTAISVRRVDGADFWFDGAEFWSRRGADANGSFYFVLSNDGQVVFDGRADSQNRMRFTGTHAFMTSGYSGPIDYMAITFRQGGDDWDHLAFDNFTYRATPLAALPAVPEPATGALFMAGLGLLAAGARIRSGRAA</sequence>
<evidence type="ECO:0000313" key="4">
    <source>
        <dbReference type="Proteomes" id="UP000005019"/>
    </source>
</evidence>
<accession>F5RBJ3</accession>
<proteinExistence type="predicted"/>
<dbReference type="OrthoDB" id="9182321at2"/>
<evidence type="ECO:0000256" key="1">
    <source>
        <dbReference type="SAM" id="SignalP"/>
    </source>
</evidence>
<dbReference type="RefSeq" id="WP_008060623.1">
    <property type="nucleotide sequence ID" value="NZ_AFHG01000043.1"/>
</dbReference>
<protein>
    <recommendedName>
        <fullName evidence="2">Ice-binding protein C-terminal domain-containing protein</fullName>
    </recommendedName>
</protein>
<organism evidence="3 4">
    <name type="scientific">Methyloversatilis universalis (strain ATCC BAA-1314 / DSM 25237 / JCM 13912 / CCUG 52030 / FAM5)</name>
    <dbReference type="NCBI Taxonomy" id="1000565"/>
    <lineage>
        <taxon>Bacteria</taxon>
        <taxon>Pseudomonadati</taxon>
        <taxon>Pseudomonadota</taxon>
        <taxon>Betaproteobacteria</taxon>
        <taxon>Nitrosomonadales</taxon>
        <taxon>Sterolibacteriaceae</taxon>
        <taxon>Methyloversatilis</taxon>
    </lineage>
</organism>
<gene>
    <name evidence="3" type="ORF">METUNv1_01636</name>
</gene>
<evidence type="ECO:0000259" key="2">
    <source>
        <dbReference type="Pfam" id="PF07589"/>
    </source>
</evidence>
<evidence type="ECO:0000313" key="3">
    <source>
        <dbReference type="EMBL" id="EGK72164.1"/>
    </source>
</evidence>
<name>F5RBJ3_METUF</name>
<dbReference type="Proteomes" id="UP000005019">
    <property type="component" value="Unassembled WGS sequence"/>
</dbReference>
<dbReference type="InterPro" id="IPR013424">
    <property type="entry name" value="Ice-binding_C"/>
</dbReference>
<keyword evidence="4" id="KW-1185">Reference proteome</keyword>
<comment type="caution">
    <text evidence="3">The sequence shown here is derived from an EMBL/GenBank/DDBJ whole genome shotgun (WGS) entry which is preliminary data.</text>
</comment>
<dbReference type="Pfam" id="PF07589">
    <property type="entry name" value="PEP-CTERM"/>
    <property type="match status" value="1"/>
</dbReference>
<dbReference type="EMBL" id="AFHG01000043">
    <property type="protein sequence ID" value="EGK72164.1"/>
    <property type="molecule type" value="Genomic_DNA"/>
</dbReference>
<keyword evidence="1" id="KW-0732">Signal</keyword>
<feature type="chain" id="PRO_5003325798" description="Ice-binding protein C-terminal domain-containing protein" evidence="1">
    <location>
        <begin position="22"/>
        <end position="208"/>
    </location>
</feature>
<feature type="domain" description="Ice-binding protein C-terminal" evidence="2">
    <location>
        <begin position="179"/>
        <end position="203"/>
    </location>
</feature>
<dbReference type="NCBIfam" id="TIGR02595">
    <property type="entry name" value="PEP_CTERM"/>
    <property type="match status" value="1"/>
</dbReference>
<dbReference type="AlphaFoldDB" id="F5RBJ3"/>
<dbReference type="eggNOG" id="ENOG50340P1">
    <property type="taxonomic scope" value="Bacteria"/>
</dbReference>